<sequence length="129" mass="14963">MRLSLDILHITEYVESVGPATAYYYDMMPDDEECVVLIEEPGDPKQSTNTEVRAFQLLVRARESPRARELIWGVYEALRERQSTKVELDGHVLYWIKAVQTPCPLGYDENRRPIFVVNYKCEVSAQPVR</sequence>
<dbReference type="Proteomes" id="UP000245634">
    <property type="component" value="Unassembled WGS sequence"/>
</dbReference>
<organism evidence="1 2">
    <name type="scientific">Tumebacillus permanentifrigoris</name>
    <dbReference type="NCBI Taxonomy" id="378543"/>
    <lineage>
        <taxon>Bacteria</taxon>
        <taxon>Bacillati</taxon>
        <taxon>Bacillota</taxon>
        <taxon>Bacilli</taxon>
        <taxon>Bacillales</taxon>
        <taxon>Alicyclobacillaceae</taxon>
        <taxon>Tumebacillus</taxon>
    </lineage>
</organism>
<evidence type="ECO:0000313" key="1">
    <source>
        <dbReference type="EMBL" id="PWK07500.1"/>
    </source>
</evidence>
<comment type="caution">
    <text evidence="1">The sequence shown here is derived from an EMBL/GenBank/DDBJ whole genome shotgun (WGS) entry which is preliminary data.</text>
</comment>
<accession>A0A316D4J1</accession>
<name>A0A316D4J1_9BACL</name>
<proteinExistence type="predicted"/>
<dbReference type="AlphaFoldDB" id="A0A316D4J1"/>
<dbReference type="Pfam" id="PF12691">
    <property type="entry name" value="Phage_tail_terminator_6"/>
    <property type="match status" value="1"/>
</dbReference>
<dbReference type="EMBL" id="QGGL01000017">
    <property type="protein sequence ID" value="PWK07500.1"/>
    <property type="molecule type" value="Genomic_DNA"/>
</dbReference>
<gene>
    <name evidence="1" type="ORF">C7459_11799</name>
</gene>
<evidence type="ECO:0008006" key="3">
    <source>
        <dbReference type="Google" id="ProtNLM"/>
    </source>
</evidence>
<dbReference type="InterPro" id="IPR024411">
    <property type="entry name" value="Tail_terminator_phage"/>
</dbReference>
<protein>
    <recommendedName>
        <fullName evidence="3">Tail terminator</fullName>
    </recommendedName>
</protein>
<reference evidence="1 2" key="1">
    <citation type="submission" date="2018-05" db="EMBL/GenBank/DDBJ databases">
        <title>Genomic Encyclopedia of Type Strains, Phase IV (KMG-IV): sequencing the most valuable type-strain genomes for metagenomic binning, comparative biology and taxonomic classification.</title>
        <authorList>
            <person name="Goeker M."/>
        </authorList>
    </citation>
    <scope>NUCLEOTIDE SEQUENCE [LARGE SCALE GENOMIC DNA]</scope>
    <source>
        <strain evidence="1 2">DSM 18773</strain>
    </source>
</reference>
<evidence type="ECO:0000313" key="2">
    <source>
        <dbReference type="Proteomes" id="UP000245634"/>
    </source>
</evidence>
<keyword evidence="2" id="KW-1185">Reference proteome</keyword>